<gene>
    <name evidence="1" type="ORF">EYF80_032004</name>
</gene>
<keyword evidence="2" id="KW-1185">Reference proteome</keyword>
<name>A0A4Z2GX43_9TELE</name>
<evidence type="ECO:0000313" key="1">
    <source>
        <dbReference type="EMBL" id="TNN57820.1"/>
    </source>
</evidence>
<comment type="caution">
    <text evidence="1">The sequence shown here is derived from an EMBL/GenBank/DDBJ whole genome shotgun (WGS) entry which is preliminary data.</text>
</comment>
<evidence type="ECO:0000313" key="2">
    <source>
        <dbReference type="Proteomes" id="UP000314294"/>
    </source>
</evidence>
<proteinExistence type="predicted"/>
<dbReference type="Proteomes" id="UP000314294">
    <property type="component" value="Unassembled WGS sequence"/>
</dbReference>
<protein>
    <submittedName>
        <fullName evidence="1">Uncharacterized protein</fullName>
    </submittedName>
</protein>
<sequence>MSSVFHRSRDLTQINRPILGGLHAPTKTRDYLISRILGGNQVEFCSKKPEHRARLEAVTEA</sequence>
<reference evidence="1 2" key="1">
    <citation type="submission" date="2019-03" db="EMBL/GenBank/DDBJ databases">
        <title>First draft genome of Liparis tanakae, snailfish: a comprehensive survey of snailfish specific genes.</title>
        <authorList>
            <person name="Kim W."/>
            <person name="Song I."/>
            <person name="Jeong J.-H."/>
            <person name="Kim D."/>
            <person name="Kim S."/>
            <person name="Ryu S."/>
            <person name="Song J.Y."/>
            <person name="Lee S.K."/>
        </authorList>
    </citation>
    <scope>NUCLEOTIDE SEQUENCE [LARGE SCALE GENOMIC DNA]</scope>
    <source>
        <tissue evidence="1">Muscle</tissue>
    </source>
</reference>
<organism evidence="1 2">
    <name type="scientific">Liparis tanakae</name>
    <name type="common">Tanaka's snailfish</name>
    <dbReference type="NCBI Taxonomy" id="230148"/>
    <lineage>
        <taxon>Eukaryota</taxon>
        <taxon>Metazoa</taxon>
        <taxon>Chordata</taxon>
        <taxon>Craniata</taxon>
        <taxon>Vertebrata</taxon>
        <taxon>Euteleostomi</taxon>
        <taxon>Actinopterygii</taxon>
        <taxon>Neopterygii</taxon>
        <taxon>Teleostei</taxon>
        <taxon>Neoteleostei</taxon>
        <taxon>Acanthomorphata</taxon>
        <taxon>Eupercaria</taxon>
        <taxon>Perciformes</taxon>
        <taxon>Cottioidei</taxon>
        <taxon>Cottales</taxon>
        <taxon>Liparidae</taxon>
        <taxon>Liparis</taxon>
    </lineage>
</organism>
<dbReference type="AlphaFoldDB" id="A0A4Z2GX43"/>
<dbReference type="EMBL" id="SRLO01000396">
    <property type="protein sequence ID" value="TNN57820.1"/>
    <property type="molecule type" value="Genomic_DNA"/>
</dbReference>
<accession>A0A4Z2GX43</accession>